<dbReference type="SUPFAM" id="SSF55729">
    <property type="entry name" value="Acyl-CoA N-acyltransferases (Nat)"/>
    <property type="match status" value="1"/>
</dbReference>
<dbReference type="OrthoDB" id="9795206at2"/>
<evidence type="ECO:0000313" key="4">
    <source>
        <dbReference type="Proteomes" id="UP000034029"/>
    </source>
</evidence>
<dbReference type="Proteomes" id="UP000183090">
    <property type="component" value="Unassembled WGS sequence"/>
</dbReference>
<dbReference type="InterPro" id="IPR000182">
    <property type="entry name" value="GNAT_dom"/>
</dbReference>
<dbReference type="Gene3D" id="3.40.630.30">
    <property type="match status" value="1"/>
</dbReference>
<dbReference type="InterPro" id="IPR016181">
    <property type="entry name" value="Acyl_CoA_acyltransferase"/>
</dbReference>
<evidence type="ECO:0000259" key="1">
    <source>
        <dbReference type="PROSITE" id="PS51186"/>
    </source>
</evidence>
<dbReference type="EMBL" id="FOTB01000006">
    <property type="protein sequence ID" value="SFK95595.1"/>
    <property type="molecule type" value="Genomic_DNA"/>
</dbReference>
<dbReference type="PANTHER" id="PTHR43415">
    <property type="entry name" value="SPERMIDINE N(1)-ACETYLTRANSFERASE"/>
    <property type="match status" value="1"/>
</dbReference>
<accession>A0A0F7HMZ7</accession>
<organism evidence="3 5">
    <name type="scientific">Salinicoccus halodurans</name>
    <dbReference type="NCBI Taxonomy" id="407035"/>
    <lineage>
        <taxon>Bacteria</taxon>
        <taxon>Bacillati</taxon>
        <taxon>Bacillota</taxon>
        <taxon>Bacilli</taxon>
        <taxon>Bacillales</taxon>
        <taxon>Staphylococcaceae</taxon>
        <taxon>Salinicoccus</taxon>
    </lineage>
</organism>
<protein>
    <submittedName>
        <fullName evidence="3">Diamine N-acetyltransferase</fullName>
    </submittedName>
    <submittedName>
        <fullName evidence="2">Spermidine acetyltransferase</fullName>
    </submittedName>
</protein>
<proteinExistence type="predicted"/>
<evidence type="ECO:0000313" key="5">
    <source>
        <dbReference type="Proteomes" id="UP000183090"/>
    </source>
</evidence>
<evidence type="ECO:0000313" key="3">
    <source>
        <dbReference type="EMBL" id="SFK95595.1"/>
    </source>
</evidence>
<name>A0A0F7HMZ7_9STAP</name>
<dbReference type="Proteomes" id="UP000034029">
    <property type="component" value="Chromosome"/>
</dbReference>
<dbReference type="RefSeq" id="WP_046790589.1">
    <property type="nucleotide sequence ID" value="NZ_CP011366.1"/>
</dbReference>
<feature type="domain" description="N-acetyltransferase" evidence="1">
    <location>
        <begin position="1"/>
        <end position="152"/>
    </location>
</feature>
<reference evidence="2 4" key="1">
    <citation type="journal article" date="2015" name="Int. J. Syst. Evol. Microbiol.">
        <title>Complete genome sequence of Salinicoccus halodurans H3B36, isolated from the Qaidam Basin in China.</title>
        <authorList>
            <person name="Jiang K."/>
            <person name="Xue Y."/>
            <person name="Ma Y."/>
        </authorList>
    </citation>
    <scope>NUCLEOTIDE SEQUENCE [LARGE SCALE GENOMIC DNA]</scope>
    <source>
        <strain evidence="2 4">H3B36</strain>
    </source>
</reference>
<dbReference type="PANTHER" id="PTHR43415:SF6">
    <property type="entry name" value="SPERMIDINE N(1)-ACETYLTRANSFERASE"/>
    <property type="match status" value="1"/>
</dbReference>
<dbReference type="Pfam" id="PF13302">
    <property type="entry name" value="Acetyltransf_3"/>
    <property type="match status" value="1"/>
</dbReference>
<sequence length="167" mass="19878">MKLRPLEETDLEFIHELANDYSLMSYWFEEPYNSLEKLKESYRNNNSSESARRFVIVNENDMVGIVDLDYIDFIHRNCEIMLIVKPEFSGNGFAKFAFKEAVKYAFEVLNMHKVYLYVDTENEKAVRIYEKQGFKNEGVLREHFYAKGKYKDAAFMSILKSEWTENE</sequence>
<reference evidence="3 5" key="3">
    <citation type="submission" date="2016-10" db="EMBL/GenBank/DDBJ databases">
        <authorList>
            <person name="Varghese N."/>
            <person name="Submissions S."/>
        </authorList>
    </citation>
    <scope>NUCLEOTIDE SEQUENCE [LARGE SCALE GENOMIC DNA]</scope>
    <source>
        <strain evidence="3 5">CGMCC 1.6501</strain>
    </source>
</reference>
<reference evidence="4" key="2">
    <citation type="submission" date="2015-04" db="EMBL/GenBank/DDBJ databases">
        <title>Complete genome sequence of Salinicoccus halodurans strain H3B36, isolated from the Qaidam basin of China.</title>
        <authorList>
            <person name="Ma Y."/>
            <person name="Jiang K."/>
            <person name="Xue Y."/>
        </authorList>
    </citation>
    <scope>NUCLEOTIDE SEQUENCE [LARGE SCALE GENOMIC DNA]</scope>
    <source>
        <strain evidence="4">H3B36</strain>
    </source>
</reference>
<evidence type="ECO:0000313" key="2">
    <source>
        <dbReference type="EMBL" id="AKG74407.1"/>
    </source>
</evidence>
<dbReference type="AlphaFoldDB" id="A0A0F7HMZ7"/>
<dbReference type="GO" id="GO:0004145">
    <property type="term" value="F:diamine N-acetyltransferase activity"/>
    <property type="evidence" value="ECO:0007669"/>
    <property type="project" value="TreeGrafter"/>
</dbReference>
<dbReference type="KEGG" id="shv:AAT16_09325"/>
<dbReference type="EMBL" id="CP011366">
    <property type="protein sequence ID" value="AKG74407.1"/>
    <property type="molecule type" value="Genomic_DNA"/>
</dbReference>
<gene>
    <name evidence="2" type="ORF">AAT16_09325</name>
    <name evidence="3" type="ORF">SAMN05216235_2763</name>
</gene>
<keyword evidence="4" id="KW-1185">Reference proteome</keyword>
<dbReference type="PROSITE" id="PS51186">
    <property type="entry name" value="GNAT"/>
    <property type="match status" value="1"/>
</dbReference>